<dbReference type="InterPro" id="IPR035985">
    <property type="entry name" value="Ubiquitin-activating_enz"/>
</dbReference>
<protein>
    <recommendedName>
        <fullName evidence="1">YcaO domain-containing protein</fullName>
    </recommendedName>
</protein>
<dbReference type="PROSITE" id="PS51664">
    <property type="entry name" value="YCAO"/>
    <property type="match status" value="1"/>
</dbReference>
<dbReference type="SUPFAM" id="SSF69572">
    <property type="entry name" value="Activating enzymes of the ubiquitin-like proteins"/>
    <property type="match status" value="1"/>
</dbReference>
<dbReference type="Pfam" id="PF02624">
    <property type="entry name" value="YcaO"/>
    <property type="match status" value="1"/>
</dbReference>
<proteinExistence type="predicted"/>
<dbReference type="EMBL" id="MKVH01000024">
    <property type="protein sequence ID" value="OJX57338.1"/>
    <property type="molecule type" value="Genomic_DNA"/>
</dbReference>
<evidence type="ECO:0000259" key="1">
    <source>
        <dbReference type="PROSITE" id="PS51664"/>
    </source>
</evidence>
<dbReference type="PANTHER" id="PTHR37809:SF1">
    <property type="entry name" value="RIBOSOMAL PROTEIN S12 METHYLTHIOTRANSFERASE ACCESSORY FACTOR YCAO"/>
    <property type="match status" value="1"/>
</dbReference>
<dbReference type="Gene3D" id="3.90.930.60">
    <property type="match status" value="1"/>
</dbReference>
<dbReference type="Gene3D" id="3.30.160.660">
    <property type="match status" value="1"/>
</dbReference>
<accession>A0A1M3KY52</accession>
<evidence type="ECO:0000313" key="2">
    <source>
        <dbReference type="EMBL" id="OJX57338.1"/>
    </source>
</evidence>
<organism evidence="2">
    <name type="scientific">Candidatus Kapaibacterium thiocyanatum</name>
    <dbReference type="NCBI Taxonomy" id="1895771"/>
    <lineage>
        <taxon>Bacteria</taxon>
        <taxon>Pseudomonadati</taxon>
        <taxon>Candidatus Kapaibacteriota</taxon>
        <taxon>Candidatus Kapaibacteriia</taxon>
        <taxon>Candidatus Kapaibacteriales</taxon>
        <taxon>Candidatus Kapaibacteriaceae</taxon>
        <taxon>Candidatus Kapaibacterium</taxon>
    </lineage>
</organism>
<dbReference type="NCBIfam" id="TIGR03882">
    <property type="entry name" value="cyclo_dehyd_2"/>
    <property type="match status" value="1"/>
</dbReference>
<feature type="domain" description="YcaO" evidence="1">
    <location>
        <begin position="381"/>
        <end position="751"/>
    </location>
</feature>
<dbReference type="InterPro" id="IPR027624">
    <property type="entry name" value="TOMM_cyclo_SagD"/>
</dbReference>
<dbReference type="InterPro" id="IPR022291">
    <property type="entry name" value="Bacteriocin_synth_cyclodeHase"/>
</dbReference>
<reference evidence="2" key="1">
    <citation type="submission" date="2016-09" db="EMBL/GenBank/DDBJ databases">
        <title>Genome-resolved meta-omics ties microbial dynamics to process performance in biotechnology for thiocyanate degradation.</title>
        <authorList>
            <person name="Kantor R.S."/>
            <person name="Huddy R.J."/>
            <person name="Iyer R."/>
            <person name="Thomas B.C."/>
            <person name="Brown C.T."/>
            <person name="Anantharaman K."/>
            <person name="Tringe S."/>
            <person name="Hettich R.L."/>
            <person name="Harrison S.T."/>
            <person name="Banfield J.F."/>
        </authorList>
    </citation>
    <scope>NUCLEOTIDE SEQUENCE [LARGE SCALE GENOMIC DNA]</scope>
    <source>
        <strain evidence="2">59-99</strain>
    </source>
</reference>
<dbReference type="GO" id="GO:0008641">
    <property type="term" value="F:ubiquitin-like modifier activating enzyme activity"/>
    <property type="evidence" value="ECO:0007669"/>
    <property type="project" value="InterPro"/>
</dbReference>
<dbReference type="Gene3D" id="3.30.1330.230">
    <property type="match status" value="1"/>
</dbReference>
<dbReference type="Proteomes" id="UP000184233">
    <property type="component" value="Unassembled WGS sequence"/>
</dbReference>
<dbReference type="AlphaFoldDB" id="A0A1M3KY52"/>
<dbReference type="PANTHER" id="PTHR37809">
    <property type="entry name" value="RIBOSOMAL PROTEIN S12 METHYLTHIOTRANSFERASE ACCESSORY FACTOR YCAO"/>
    <property type="match status" value="1"/>
</dbReference>
<dbReference type="InterPro" id="IPR003776">
    <property type="entry name" value="YcaO-like_dom"/>
</dbReference>
<dbReference type="Gene3D" id="3.40.50.720">
    <property type="entry name" value="NAD(P)-binding Rossmann-like Domain"/>
    <property type="match status" value="1"/>
</dbReference>
<dbReference type="Gene3D" id="3.30.40.250">
    <property type="match status" value="1"/>
</dbReference>
<dbReference type="NCBIfam" id="TIGR03604">
    <property type="entry name" value="TOMM_cyclo_SagD"/>
    <property type="match status" value="1"/>
</dbReference>
<gene>
    <name evidence="2" type="ORF">BGO89_09415</name>
</gene>
<comment type="caution">
    <text evidence="2">The sequence shown here is derived from an EMBL/GenBank/DDBJ whole genome shotgun (WGS) entry which is preliminary data.</text>
</comment>
<dbReference type="NCBIfam" id="TIGR00702">
    <property type="entry name" value="YcaO-type kinase domain"/>
    <property type="match status" value="1"/>
</dbReference>
<dbReference type="STRING" id="1895771.BGO89_09415"/>
<name>A0A1M3KY52_9BACT</name>
<sequence>MIERPRFAPHLHVHLIPPHDLVLTGGMLKTRMPHSLWPVIVPMIDGVHTVDDIVDAVIERQPDIDPTTVYTLIFQLEQKGYLEENAPDVPISLAAVATSVGVRTAQVSERVLDRTVHVVAVGDVDIDMLKDGLSRNGLRTIEEAERADVTVVVTDDYLSSGLDAINRDHLQRGKPWVMVRPNGLDPMVGPLIVPGATACWECLAERQRHNRDLDMFLGQHAPEHFPFPERVELPGFMDLATGRIASALTLWFLTDRSPLLGTILSMDMIGGDQHRHAVVRRPQCPACGEGASVLHGPDRVELAPSPRMSATDAGYRSSTPEQIYERYRHHVSNVSGVVSMLERITDPSDAVQHVYLSGQNMATKYGSFDNLRRELRSASCGKGTTDIQARVSGLCEAIERYSGVYRGDEYVREATMEELGGEALHPNDLMRFSDRQFDERDIWLGRDHKFAIVPYRMDPTVRMSWSPVWSLTNDCPRWLPTGQLYYSYPKAANEFYYIPDSNGASTGATREEAILQGFLELVERDAVATWWYNRTRQPGVDLASYDDPYVHAMRRRQHELGRELWVLDVTNDLGIPVFMAFSRDAKGPRENITFAPGAHIDPRIALLRALTELNQMMPGIQPGPNGQEYAFDDPQAIDWWRTATITNQPYIVPDARLAATKREDYSVPQTTDLREDIMMARDIVERRGLEFLVHDQTRPDVGMPVVKVIVPGLRHFWARFAPGRLYDVPVATGRLAAPTAEMDLNPIAMFI</sequence>